<organism evidence="2 3">
    <name type="scientific">Treponema pallidum subsp. pallidum (strain SS14)</name>
    <dbReference type="NCBI Taxonomy" id="455434"/>
    <lineage>
        <taxon>Bacteria</taxon>
        <taxon>Pseudomonadati</taxon>
        <taxon>Spirochaetota</taxon>
        <taxon>Spirochaetia</taxon>
        <taxon>Spirochaetales</taxon>
        <taxon>Treponemataceae</taxon>
        <taxon>Treponema</taxon>
    </lineage>
</organism>
<dbReference type="RefSeq" id="WP_010881906.1">
    <property type="nucleotide sequence ID" value="NC_010741.1"/>
</dbReference>
<name>A0A0H3BIX9_TREPS</name>
<dbReference type="AlphaFoldDB" id="A0A0H3BIX9"/>
<dbReference type="Proteomes" id="UP000001202">
    <property type="component" value="Chromosome"/>
</dbReference>
<dbReference type="KEGG" id="tpp:TPASS_0457"/>
<proteinExistence type="predicted"/>
<evidence type="ECO:0000313" key="2">
    <source>
        <dbReference type="EMBL" id="ACD70882.1"/>
    </source>
</evidence>
<accession>A0A0H3BIX9</accession>
<evidence type="ECO:0000256" key="1">
    <source>
        <dbReference type="SAM" id="MobiDB-lite"/>
    </source>
</evidence>
<dbReference type="GeneID" id="93876227"/>
<sequence>MHLPRGLWAMGTVRSCFFPPTRAPIWGRMSCLGARARGVLRISLVIMLQGLLRASEVDEELSKKYSIEIMVDSGVSETGERLPLLPFERIPDSHHVRRVIAQDWFLDEPSRVALRAPRSYTDETGNSFRVEAYVIAATDHLAVRVTPLLADRAPRDGVHSAPVAAAPRLHLALEAPTGTSRAGRTGADTPQSPVTDAAPSQAVAQGTWVLYRHMHTGAPVCIRVYPRESASLYVQLSAPTAVEMQGKTHLDVCLFNVHVRKHVALGLSFEQLYTYSLLQLRALTEHAVPWRIFDPPRTYSAVESMASIIKRRSYRLAPLEDGCFNEWGRPVHISDGSSQSDQEIIRALRVDQVPREIIGGVGSLGFAKWVVDGIIAPVAGQGVYLSALKKQTTMPRTHFNAAHERARAPFFGIDWIRNLAAAALSLNVRRTVYPAQGGVDVTVEPFAVEGVPKGRIKQEARHPGIAPPSTPAGAVPPRVTQGETAAGPSRYLGYLPHAGYQTGYVRALFYYLAVMEPGHFYLGVLNEERGVPRLREYQRAAVFLPYFDRSGRFQVEVFEAARLSTLEEFVAQYPQQMLALVRVRAPEIGHFNP</sequence>
<feature type="region of interest" description="Disordered" evidence="1">
    <location>
        <begin position="175"/>
        <end position="198"/>
    </location>
</feature>
<feature type="region of interest" description="Disordered" evidence="1">
    <location>
        <begin position="460"/>
        <end position="483"/>
    </location>
</feature>
<reference evidence="2 3" key="1">
    <citation type="journal article" date="2008" name="BMC Microbiol.">
        <title>Complete genome sequence of Treponema pallidum ssp. pallidum strain SS14 determined with oligonucleotide arrays.</title>
        <authorList>
            <person name="Matejkova P."/>
            <person name="Strouhal M."/>
            <person name="Smajs D."/>
            <person name="Norris S.J."/>
            <person name="Palzkill T."/>
            <person name="Petrosino J.F."/>
            <person name="Sodergren E."/>
            <person name="Norton J.E."/>
            <person name="Singh J."/>
            <person name="Richmond T.A."/>
            <person name="Molla M.N."/>
            <person name="Albert T.J."/>
            <person name="Weinstock G.M."/>
        </authorList>
    </citation>
    <scope>NUCLEOTIDE SEQUENCE [LARGE SCALE GENOMIC DNA]</scope>
    <source>
        <strain evidence="2 3">SS14</strain>
    </source>
</reference>
<dbReference type="EMBL" id="CP000805">
    <property type="protein sequence ID" value="ACD70882.1"/>
    <property type="molecule type" value="Genomic_DNA"/>
</dbReference>
<protein>
    <submittedName>
        <fullName evidence="2">Uncharacterized protein</fullName>
    </submittedName>
</protein>
<feature type="compositionally biased region" description="Polar residues" evidence="1">
    <location>
        <begin position="177"/>
        <end position="194"/>
    </location>
</feature>
<evidence type="ECO:0000313" key="3">
    <source>
        <dbReference type="Proteomes" id="UP000001202"/>
    </source>
</evidence>
<gene>
    <name evidence="2" type="ordered locus">TPASS_0457</name>
</gene>
<dbReference type="PATRIC" id="fig|243276.5.peg.488"/>